<keyword evidence="1" id="KW-0812">Transmembrane</keyword>
<reference evidence="2 3" key="1">
    <citation type="submission" date="2018-08" db="EMBL/GenBank/DDBJ databases">
        <title>Genomic Encyclopedia of Type Strains, Phase IV (KMG-IV): sequencing the most valuable type-strain genomes for metagenomic binning, comparative biology and taxonomic classification.</title>
        <authorList>
            <person name="Goeker M."/>
        </authorList>
    </citation>
    <scope>NUCLEOTIDE SEQUENCE [LARGE SCALE GENOMIC DNA]</scope>
    <source>
        <strain evidence="2 3">BW863</strain>
    </source>
</reference>
<keyword evidence="1" id="KW-1133">Transmembrane helix</keyword>
<dbReference type="EMBL" id="QUMO01000004">
    <property type="protein sequence ID" value="REF84564.1"/>
    <property type="molecule type" value="Genomic_DNA"/>
</dbReference>
<evidence type="ECO:0000313" key="3">
    <source>
        <dbReference type="Proteomes" id="UP000256900"/>
    </source>
</evidence>
<proteinExistence type="predicted"/>
<accession>A0A3D9YPV5</accession>
<gene>
    <name evidence="2" type="ORF">DES32_2674</name>
</gene>
<sequence length="165" mass="17501">MLNEIQNADWANFFVAEVGASAALTGLVVVAISINLTRILTYKTLPGLAATALILLGSVLVVTSAALIPHQPKIIFGLETFAVALAMLLVPTFIQIRASRVEPLTQRRTIVRAIMNGGPSLAMLIAGILLILGHPSGLYWIAAGTILSLISGVLIAWVLLIEILR</sequence>
<evidence type="ECO:0008006" key="4">
    <source>
        <dbReference type="Google" id="ProtNLM"/>
    </source>
</evidence>
<feature type="transmembrane region" description="Helical" evidence="1">
    <location>
        <begin position="12"/>
        <end position="36"/>
    </location>
</feature>
<protein>
    <recommendedName>
        <fullName evidence="4">Modulator of FtsH protease</fullName>
    </recommendedName>
</protein>
<feature type="transmembrane region" description="Helical" evidence="1">
    <location>
        <begin position="48"/>
        <end position="68"/>
    </location>
</feature>
<evidence type="ECO:0000313" key="2">
    <source>
        <dbReference type="EMBL" id="REF84564.1"/>
    </source>
</evidence>
<evidence type="ECO:0000256" key="1">
    <source>
        <dbReference type="SAM" id="Phobius"/>
    </source>
</evidence>
<dbReference type="Proteomes" id="UP000256900">
    <property type="component" value="Unassembled WGS sequence"/>
</dbReference>
<feature type="transmembrane region" description="Helical" evidence="1">
    <location>
        <begin position="74"/>
        <end position="94"/>
    </location>
</feature>
<keyword evidence="3" id="KW-1185">Reference proteome</keyword>
<name>A0A3D9YPV5_9HYPH</name>
<comment type="caution">
    <text evidence="2">The sequence shown here is derived from an EMBL/GenBank/DDBJ whole genome shotgun (WGS) entry which is preliminary data.</text>
</comment>
<dbReference type="AlphaFoldDB" id="A0A3D9YPV5"/>
<feature type="transmembrane region" description="Helical" evidence="1">
    <location>
        <begin position="138"/>
        <end position="160"/>
    </location>
</feature>
<feature type="transmembrane region" description="Helical" evidence="1">
    <location>
        <begin position="114"/>
        <end position="132"/>
    </location>
</feature>
<organism evidence="2 3">
    <name type="scientific">Methylovirgula ligni</name>
    <dbReference type="NCBI Taxonomy" id="569860"/>
    <lineage>
        <taxon>Bacteria</taxon>
        <taxon>Pseudomonadati</taxon>
        <taxon>Pseudomonadota</taxon>
        <taxon>Alphaproteobacteria</taxon>
        <taxon>Hyphomicrobiales</taxon>
        <taxon>Beijerinckiaceae</taxon>
        <taxon>Methylovirgula</taxon>
    </lineage>
</organism>
<keyword evidence="1" id="KW-0472">Membrane</keyword>